<name>A0ABN9VD83_9DINO</name>
<keyword evidence="3" id="KW-1185">Reference proteome</keyword>
<reference evidence="2" key="1">
    <citation type="submission" date="2023-10" db="EMBL/GenBank/DDBJ databases">
        <authorList>
            <person name="Chen Y."/>
            <person name="Shah S."/>
            <person name="Dougan E. K."/>
            <person name="Thang M."/>
            <person name="Chan C."/>
        </authorList>
    </citation>
    <scope>NUCLEOTIDE SEQUENCE [LARGE SCALE GENOMIC DNA]</scope>
</reference>
<evidence type="ECO:0000313" key="3">
    <source>
        <dbReference type="Proteomes" id="UP001189429"/>
    </source>
</evidence>
<gene>
    <name evidence="2" type="ORF">PCOR1329_LOCUS56970</name>
</gene>
<feature type="compositionally biased region" description="Low complexity" evidence="1">
    <location>
        <begin position="254"/>
        <end position="263"/>
    </location>
</feature>
<feature type="compositionally biased region" description="Low complexity" evidence="1">
    <location>
        <begin position="199"/>
        <end position="208"/>
    </location>
</feature>
<dbReference type="Proteomes" id="UP001189429">
    <property type="component" value="Unassembled WGS sequence"/>
</dbReference>
<feature type="region of interest" description="Disordered" evidence="1">
    <location>
        <begin position="313"/>
        <end position="440"/>
    </location>
</feature>
<feature type="region of interest" description="Disordered" evidence="1">
    <location>
        <begin position="242"/>
        <end position="275"/>
    </location>
</feature>
<feature type="region of interest" description="Disordered" evidence="1">
    <location>
        <begin position="850"/>
        <end position="879"/>
    </location>
</feature>
<evidence type="ECO:0000313" key="2">
    <source>
        <dbReference type="EMBL" id="CAK0871011.1"/>
    </source>
</evidence>
<evidence type="ECO:0000256" key="1">
    <source>
        <dbReference type="SAM" id="MobiDB-lite"/>
    </source>
</evidence>
<proteinExistence type="predicted"/>
<feature type="non-terminal residue" evidence="2">
    <location>
        <position position="1090"/>
    </location>
</feature>
<feature type="compositionally biased region" description="Basic and acidic residues" evidence="1">
    <location>
        <begin position="593"/>
        <end position="603"/>
    </location>
</feature>
<feature type="compositionally biased region" description="Polar residues" evidence="1">
    <location>
        <begin position="7"/>
        <end position="18"/>
    </location>
</feature>
<sequence>MPPPGVNSVNGPRGSSNCKGKKKEQTEARRRANRRIRRWASSEQLGDHQQWTYAATGAPVPQCMTRGQRSWAAAMVFWLSKLADEFGGVMINRRFWPTNLVMRMRVIPQQFYTCRRMPIHVEFGSNGHGRWWVRGLGTMRVAYQDTKPDKSTPKKKMTCACKRQTAACSLRGKGFAQLGGSDPEWQALVAAPAPPPGVPAARASAGAVPPWPASADAQAAGTPYQQIESEQPDVIMHDVEEQAKEQRAQRRRQAAPSPAKRAAMGPSASSGDGNDETMRLLQQIANKQNQQESSINQLCATVSGQMEAVATPQSKAQQLSAHSSTAQVLTGPAATKSPPPLVPRGPVPRAPREPAPKAPQAPGQKSEAEVSSPEASASAKHEEPGQGPAAARPPPAPAGAEHHSIATPPALQQPPPLQTPPHGVSIAAMPSPRCGTPSAAAAATQEGGWGFVGTAPVVSAYPSYGAGPVTHQISSAAWPPPMGYAKTRVDNPRGLRDQQGALLSSPAISSFAMPSTPGGTQQQPPATAPAASAQQLTRAQSGPMQDGGQQSQQRVERPTRPSAAGPSSAEGDPWMPTENPEEAAWRQQQQMKGAEKERLAKEGWEQTGWKTWSHEGGGKIAHYSDHARAVCLGSFDKAALEQHQLGRKFAFEHPVTAGSWRTEMVRYMQGFPGAAPAVEADGGAAAEEGEAVFMAAARDAWRGGRRRNKGDQKTEEGLQGQGAGLRELMLLVSKRALGNAKRCACWRAAILQEAESGANMINTKKLSEDIKTCEGLRRAAAIFEATHPAGYMEKELQGWTEWLQAHLKMQTEVKRKNAELQAACARKDAGWAKKQRLDLELSGLLDELGERERLGEGPSPEQARRLEQTRAESDQAREDYAEPAEVISAAMKQVRGFAGECSAERAYAGGDPELRAALGHAVRVSTCGWFISAGAAICHSVNKAEVELDRAAGRPVTSTPGLTSGFLQLPACMAGNAFDPEETFDPAAPFQDAWHPKDAAASPASCEAREVVFFPRETEAEGAIVPPDTNQAGTELVREGQIPLDDRLAEARLPEPPPEGTPVEDELASIRSRLEEVRRMLAREGASAAG</sequence>
<dbReference type="EMBL" id="CAUYUJ010017026">
    <property type="protein sequence ID" value="CAK0871011.1"/>
    <property type="molecule type" value="Genomic_DNA"/>
</dbReference>
<feature type="compositionally biased region" description="Basic and acidic residues" evidence="1">
    <location>
        <begin position="862"/>
        <end position="879"/>
    </location>
</feature>
<feature type="region of interest" description="Disordered" evidence="1">
    <location>
        <begin position="508"/>
        <end position="603"/>
    </location>
</feature>
<organism evidence="2 3">
    <name type="scientific">Prorocentrum cordatum</name>
    <dbReference type="NCBI Taxonomy" id="2364126"/>
    <lineage>
        <taxon>Eukaryota</taxon>
        <taxon>Sar</taxon>
        <taxon>Alveolata</taxon>
        <taxon>Dinophyceae</taxon>
        <taxon>Prorocentrales</taxon>
        <taxon>Prorocentraceae</taxon>
        <taxon>Prorocentrum</taxon>
    </lineage>
</organism>
<feature type="region of interest" description="Disordered" evidence="1">
    <location>
        <begin position="1"/>
        <end position="31"/>
    </location>
</feature>
<feature type="region of interest" description="Disordered" evidence="1">
    <location>
        <begin position="1044"/>
        <end position="1066"/>
    </location>
</feature>
<evidence type="ECO:0008006" key="4">
    <source>
        <dbReference type="Google" id="ProtNLM"/>
    </source>
</evidence>
<feature type="compositionally biased region" description="Polar residues" evidence="1">
    <location>
        <begin position="313"/>
        <end position="328"/>
    </location>
</feature>
<feature type="compositionally biased region" description="Low complexity" evidence="1">
    <location>
        <begin position="514"/>
        <end position="535"/>
    </location>
</feature>
<feature type="region of interest" description="Disordered" evidence="1">
    <location>
        <begin position="193"/>
        <end position="225"/>
    </location>
</feature>
<comment type="caution">
    <text evidence="2">The sequence shown here is derived from an EMBL/GenBank/DDBJ whole genome shotgun (WGS) entry which is preliminary data.</text>
</comment>
<feature type="compositionally biased region" description="Polar residues" evidence="1">
    <location>
        <begin position="536"/>
        <end position="553"/>
    </location>
</feature>
<feature type="compositionally biased region" description="Low complexity" evidence="1">
    <location>
        <begin position="358"/>
        <end position="378"/>
    </location>
</feature>
<feature type="compositionally biased region" description="Pro residues" evidence="1">
    <location>
        <begin position="337"/>
        <end position="349"/>
    </location>
</feature>
<feature type="compositionally biased region" description="Basic and acidic residues" evidence="1">
    <location>
        <begin position="1044"/>
        <end position="1053"/>
    </location>
</feature>
<protein>
    <recommendedName>
        <fullName evidence="4">AP2/ERF domain-containing protein</fullName>
    </recommendedName>
</protein>
<accession>A0ABN9VD83</accession>